<dbReference type="eggNOG" id="arCOG00600">
    <property type="taxonomic scope" value="Archaea"/>
</dbReference>
<keyword evidence="1" id="KW-0677">Repeat</keyword>
<dbReference type="GeneID" id="10669655"/>
<dbReference type="STRING" id="868131.MSWAN_2132"/>
<feature type="domain" description="CBS" evidence="3">
    <location>
        <begin position="229"/>
        <end position="279"/>
    </location>
</feature>
<keyword evidence="5" id="KW-1185">Reference proteome</keyword>
<feature type="domain" description="CBS" evidence="3">
    <location>
        <begin position="7"/>
        <end position="63"/>
    </location>
</feature>
<dbReference type="KEGG" id="mew:MSWAN_2132"/>
<dbReference type="InterPro" id="IPR046342">
    <property type="entry name" value="CBS_dom_sf"/>
</dbReference>
<reference evidence="4 5" key="1">
    <citation type="journal article" date="2014" name="Int. J. Syst. Evol. Microbiol.">
        <title>Methanobacterium paludis sp. nov. and a novel strain of Methanobacterium lacus isolated from northern peatlands.</title>
        <authorList>
            <person name="Cadillo-Quiroz H."/>
            <person name="Brauer S.L."/>
            <person name="Goodson N."/>
            <person name="Yavitt J.B."/>
            <person name="Zinder S.H."/>
        </authorList>
    </citation>
    <scope>NUCLEOTIDE SEQUENCE [LARGE SCALE GENOMIC DNA]</scope>
    <source>
        <strain evidence="5">DSM 25820 / JCM 18151 / SWAN1</strain>
    </source>
</reference>
<dbReference type="PANTHER" id="PTHR48108">
    <property type="entry name" value="CBS DOMAIN-CONTAINING PROTEIN CBSX2, CHLOROPLASTIC"/>
    <property type="match status" value="1"/>
</dbReference>
<feature type="domain" description="CBS" evidence="3">
    <location>
        <begin position="141"/>
        <end position="196"/>
    </location>
</feature>
<dbReference type="Gene3D" id="3.10.580.10">
    <property type="entry name" value="CBS-domain"/>
    <property type="match status" value="2"/>
</dbReference>
<keyword evidence="2" id="KW-0129">CBS domain</keyword>
<proteinExistence type="predicted"/>
<dbReference type="OrthoDB" id="8919at2157"/>
<evidence type="ECO:0000256" key="2">
    <source>
        <dbReference type="PROSITE-ProRule" id="PRU00703"/>
    </source>
</evidence>
<organism evidence="4 5">
    <name type="scientific">Methanobacterium paludis (strain DSM 25820 / JCM 18151 / SWAN1)</name>
    <dbReference type="NCBI Taxonomy" id="868131"/>
    <lineage>
        <taxon>Archaea</taxon>
        <taxon>Methanobacteriati</taxon>
        <taxon>Methanobacteriota</taxon>
        <taxon>Methanomada group</taxon>
        <taxon>Methanobacteria</taxon>
        <taxon>Methanobacteriales</taxon>
        <taxon>Methanobacteriaceae</taxon>
        <taxon>Methanobacterium</taxon>
    </lineage>
</organism>
<dbReference type="HOGENOM" id="CLU_076812_2_1_2"/>
<accession>F6D3G4</accession>
<evidence type="ECO:0000256" key="1">
    <source>
        <dbReference type="ARBA" id="ARBA00022737"/>
    </source>
</evidence>
<dbReference type="SMART" id="SM00116">
    <property type="entry name" value="CBS"/>
    <property type="match status" value="4"/>
</dbReference>
<dbReference type="PROSITE" id="PS51371">
    <property type="entry name" value="CBS"/>
    <property type="match status" value="4"/>
</dbReference>
<dbReference type="AlphaFoldDB" id="F6D3G4"/>
<dbReference type="InterPro" id="IPR051462">
    <property type="entry name" value="CBS_domain-containing"/>
</dbReference>
<dbReference type="Proteomes" id="UP000009231">
    <property type="component" value="Chromosome"/>
</dbReference>
<sequence>MKIKDVMNDEVSVVQENDQVEHARKLMLKQGISRIVVVDNEDKPVGMVTERDLTKKMRGNGPKWKMRPIDKISIRRVMTPDPVTLTPEDELRDAVELMLKKDISSIPVVDEEGLVGILSKTDLLKFYTDKFNGHWKVSDLMTPDVITVNENHSIAHVIGIMEEHKIGKIVVIRDNEPVGIITPENISFAQVEDPETGMSVEKIYFIRNSEGKSKKNVRMVSMLTAGDIMKNHLVKISKDEDASKAADIMDEKNISGVPVVEGDVLVGIITKTDIIKGIQ</sequence>
<protein>
    <submittedName>
        <fullName evidence="4">CBS domain containing membrane protein</fullName>
    </submittedName>
</protein>
<evidence type="ECO:0000259" key="3">
    <source>
        <dbReference type="PROSITE" id="PS51371"/>
    </source>
</evidence>
<feature type="domain" description="CBS" evidence="3">
    <location>
        <begin position="78"/>
        <end position="137"/>
    </location>
</feature>
<dbReference type="InterPro" id="IPR000644">
    <property type="entry name" value="CBS_dom"/>
</dbReference>
<gene>
    <name evidence="4" type="ordered locus">MSWAN_2132</name>
</gene>
<dbReference type="RefSeq" id="WP_013826639.1">
    <property type="nucleotide sequence ID" value="NC_015574.1"/>
</dbReference>
<dbReference type="EMBL" id="CP002772">
    <property type="protein sequence ID" value="AEG19140.1"/>
    <property type="molecule type" value="Genomic_DNA"/>
</dbReference>
<dbReference type="Pfam" id="PF00571">
    <property type="entry name" value="CBS"/>
    <property type="match status" value="4"/>
</dbReference>
<name>F6D3G4_METPW</name>
<evidence type="ECO:0000313" key="5">
    <source>
        <dbReference type="Proteomes" id="UP000009231"/>
    </source>
</evidence>
<dbReference type="PANTHER" id="PTHR48108:SF26">
    <property type="entry name" value="CBS DOMAIN-CONTAINING PROTEIN DDB_G0289609"/>
    <property type="match status" value="1"/>
</dbReference>
<dbReference type="SUPFAM" id="SSF54631">
    <property type="entry name" value="CBS-domain pair"/>
    <property type="match status" value="2"/>
</dbReference>
<evidence type="ECO:0000313" key="4">
    <source>
        <dbReference type="EMBL" id="AEG19140.1"/>
    </source>
</evidence>